<feature type="region of interest" description="Disordered" evidence="1">
    <location>
        <begin position="592"/>
        <end position="614"/>
    </location>
</feature>
<accession>A0ABC8ZGK9</accession>
<dbReference type="EMBL" id="OZ075129">
    <property type="protein sequence ID" value="CAL4961340.1"/>
    <property type="molecule type" value="Genomic_DNA"/>
</dbReference>
<keyword evidence="3" id="KW-1185">Reference proteome</keyword>
<organism evidence="2 3">
    <name type="scientific">Urochloa decumbens</name>
    <dbReference type="NCBI Taxonomy" id="240449"/>
    <lineage>
        <taxon>Eukaryota</taxon>
        <taxon>Viridiplantae</taxon>
        <taxon>Streptophyta</taxon>
        <taxon>Embryophyta</taxon>
        <taxon>Tracheophyta</taxon>
        <taxon>Spermatophyta</taxon>
        <taxon>Magnoliopsida</taxon>
        <taxon>Liliopsida</taxon>
        <taxon>Poales</taxon>
        <taxon>Poaceae</taxon>
        <taxon>PACMAD clade</taxon>
        <taxon>Panicoideae</taxon>
        <taxon>Panicodae</taxon>
        <taxon>Paniceae</taxon>
        <taxon>Melinidinae</taxon>
        <taxon>Urochloa</taxon>
    </lineage>
</organism>
<evidence type="ECO:0000313" key="2">
    <source>
        <dbReference type="EMBL" id="CAL4961340.1"/>
    </source>
</evidence>
<proteinExistence type="predicted"/>
<reference evidence="2 3" key="2">
    <citation type="submission" date="2024-10" db="EMBL/GenBank/DDBJ databases">
        <authorList>
            <person name="Ryan C."/>
        </authorList>
    </citation>
    <scope>NUCLEOTIDE SEQUENCE [LARGE SCALE GENOMIC DNA]</scope>
</reference>
<sequence length="614" mass="66830">MRLRRRAAGGDGDPSDAALLAAVGLGRFSRLALPDHQPEELGLAAAYDAASGRIIVSVDAAGASVSASPADLAYALKLPPAPIGLAERVDAAVFASPEAIAAVRGFVRDRVILGGGGDGEQVPGEVAAALRSVEEGKAYEVDWAGLVWAVVKGEVVAGAPRRYAPYLLLLMERQIPELFSEFDGSLSPPKRWKGLEQQSQWDDVGFLALDEDEEDASLVCGENQNIGDFEDMPIFGKCENVGFVGGEEIHAQSEGDDDLGMQNFSHSDVKLLGRKMECDDMVAGCIRSSAKEDGYLSSQQMIPITQSQPESKPCHNIEIEDEDDNVNVDVGLSVPMIRNAPLGTTSYLQLQQVGGICNYRTPSPFEVCLQQINGYMPAMEGGYLDLQKTCRDTQDEVDHIKKMVMEKDHLFAATKSDILEELRVRNTKMRSLKADMDLMCCDKQKHIELLAKSLAEFQDYSKRIMHGEGVDSYSEVLGISGGQNHAWVQQAHYNLCQKISRIDQTMYSHSSKLLAKITGMEAGMVKLNQEVQRINYSRSIPDLNNGIEDNGEAETSMSKLEEKSCASEGCRVSDTAQAHGIVVVQAGKEPVQLVANPDQRNDSGESMDLNGVQR</sequence>
<evidence type="ECO:0000313" key="3">
    <source>
        <dbReference type="Proteomes" id="UP001497457"/>
    </source>
</evidence>
<evidence type="ECO:0000256" key="1">
    <source>
        <dbReference type="SAM" id="MobiDB-lite"/>
    </source>
</evidence>
<dbReference type="PANTHER" id="PTHR35120">
    <property type="entry name" value="HISTONE ACETYLTRANSFERASE KAT6B-LIKE"/>
    <property type="match status" value="1"/>
</dbReference>
<reference evidence="3" key="1">
    <citation type="submission" date="2024-06" db="EMBL/GenBank/DDBJ databases">
        <authorList>
            <person name="Ryan C."/>
        </authorList>
    </citation>
    <scope>NUCLEOTIDE SEQUENCE [LARGE SCALE GENOMIC DNA]</scope>
</reference>
<protein>
    <submittedName>
        <fullName evidence="2">Uncharacterized protein</fullName>
    </submittedName>
</protein>
<dbReference type="AlphaFoldDB" id="A0ABC8ZGK9"/>
<gene>
    <name evidence="2" type="ORF">URODEC1_LOCUS44952</name>
</gene>
<name>A0ABC8ZGK9_9POAL</name>
<dbReference type="PANTHER" id="PTHR35120:SF1">
    <property type="entry name" value="OS01G0756000 PROTEIN"/>
    <property type="match status" value="1"/>
</dbReference>
<dbReference type="Proteomes" id="UP001497457">
    <property type="component" value="Chromosome 19rd"/>
</dbReference>